<evidence type="ECO:0000256" key="2">
    <source>
        <dbReference type="SAM" id="SignalP"/>
    </source>
</evidence>
<name>A0A3P3Q4Y2_9FIRM</name>
<evidence type="ECO:0000313" key="3">
    <source>
        <dbReference type="EMBL" id="RRJ15473.1"/>
    </source>
</evidence>
<feature type="compositionally biased region" description="Low complexity" evidence="1">
    <location>
        <begin position="25"/>
        <end position="46"/>
    </location>
</feature>
<comment type="caution">
    <text evidence="3">The sequence shown here is derived from an EMBL/GenBank/DDBJ whole genome shotgun (WGS) entry which is preliminary data.</text>
</comment>
<reference evidence="3 4" key="1">
    <citation type="submission" date="2018-11" db="EMBL/GenBank/DDBJ databases">
        <title>Genome sequencing of Lachnoanaerobaculum orale DSM 24553T.</title>
        <authorList>
            <person name="Kook J.-K."/>
            <person name="Park S.-N."/>
            <person name="Lim Y.K."/>
        </authorList>
    </citation>
    <scope>NUCLEOTIDE SEQUENCE [LARGE SCALE GENOMIC DNA]</scope>
    <source>
        <strain evidence="3 4">DSM 24553</strain>
    </source>
</reference>
<dbReference type="Proteomes" id="UP000276982">
    <property type="component" value="Unassembled WGS sequence"/>
</dbReference>
<feature type="compositionally biased region" description="Basic and acidic residues" evidence="1">
    <location>
        <begin position="47"/>
        <end position="57"/>
    </location>
</feature>
<dbReference type="AlphaFoldDB" id="A0A3P3Q4Y2"/>
<dbReference type="EMBL" id="RRCM01000001">
    <property type="protein sequence ID" value="RRJ15473.1"/>
    <property type="molecule type" value="Genomic_DNA"/>
</dbReference>
<dbReference type="PROSITE" id="PS51257">
    <property type="entry name" value="PROKAR_LIPOPROTEIN"/>
    <property type="match status" value="1"/>
</dbReference>
<sequence>MKKELIAVAMAMVLTGCGGAAASNESTTDTTVTSSEATSEAATTEATNKKEEMKKEYSLDDPMRVNDDTTGKWKLNRMTSATNPIDFAFDYYKNFMQPDEIHFIINFSTKTTTCIQNTAGMLYVRVMEHIDKEEVSAKTLGKGTLLQEKYFNAETGEPYEASASSDVAPVSSDELVAKVNEILPDHMTPGAELKSVTMNDKNLSIAVDLTHVNDNSKIQLPIDAIAETSVSDITDPILDLGDEYFNAWDTITLDFGEYGHATFSKSDVAANAAGKYFSYDGDILQK</sequence>
<gene>
    <name evidence="3" type="ORF">EHW90_00015</name>
</gene>
<dbReference type="RefSeq" id="WP_124950211.1">
    <property type="nucleotide sequence ID" value="NZ_RRCM01000001.1"/>
</dbReference>
<evidence type="ECO:0008006" key="5">
    <source>
        <dbReference type="Google" id="ProtNLM"/>
    </source>
</evidence>
<feature type="signal peptide" evidence="2">
    <location>
        <begin position="1"/>
        <end position="22"/>
    </location>
</feature>
<accession>A0A3P3Q4Y2</accession>
<organism evidence="3 4">
    <name type="scientific">Lachnoanaerobaculum orale</name>
    <dbReference type="NCBI Taxonomy" id="979627"/>
    <lineage>
        <taxon>Bacteria</taxon>
        <taxon>Bacillati</taxon>
        <taxon>Bacillota</taxon>
        <taxon>Clostridia</taxon>
        <taxon>Lachnospirales</taxon>
        <taxon>Lachnospiraceae</taxon>
        <taxon>Lachnoanaerobaculum</taxon>
    </lineage>
</organism>
<keyword evidence="2" id="KW-0732">Signal</keyword>
<keyword evidence="4" id="KW-1185">Reference proteome</keyword>
<evidence type="ECO:0000313" key="4">
    <source>
        <dbReference type="Proteomes" id="UP000276982"/>
    </source>
</evidence>
<proteinExistence type="predicted"/>
<protein>
    <recommendedName>
        <fullName evidence="5">Lipoprotein</fullName>
    </recommendedName>
</protein>
<evidence type="ECO:0000256" key="1">
    <source>
        <dbReference type="SAM" id="MobiDB-lite"/>
    </source>
</evidence>
<feature type="region of interest" description="Disordered" evidence="1">
    <location>
        <begin position="21"/>
        <end position="57"/>
    </location>
</feature>
<feature type="chain" id="PRO_5018296844" description="Lipoprotein" evidence="2">
    <location>
        <begin position="23"/>
        <end position="286"/>
    </location>
</feature>